<dbReference type="Gene3D" id="3.40.640.10">
    <property type="entry name" value="Type I PLP-dependent aspartate aminotransferase-like (Major domain)"/>
    <property type="match status" value="1"/>
</dbReference>
<dbReference type="PANTHER" id="PTHR46383">
    <property type="entry name" value="ASPARTATE AMINOTRANSFERASE"/>
    <property type="match status" value="1"/>
</dbReference>
<proteinExistence type="inferred from homology"/>
<dbReference type="Pfam" id="PF00155">
    <property type="entry name" value="Aminotran_1_2"/>
    <property type="match status" value="1"/>
</dbReference>
<evidence type="ECO:0000256" key="6">
    <source>
        <dbReference type="RuleBase" id="RU000481"/>
    </source>
</evidence>
<dbReference type="Gene3D" id="3.90.1150.10">
    <property type="entry name" value="Aspartate Aminotransferase, domain 1"/>
    <property type="match status" value="1"/>
</dbReference>
<dbReference type="CDD" id="cd00609">
    <property type="entry name" value="AAT_like"/>
    <property type="match status" value="1"/>
</dbReference>
<dbReference type="AlphaFoldDB" id="A0A1G1WYM8"/>
<dbReference type="PANTHER" id="PTHR46383:SF1">
    <property type="entry name" value="ASPARTATE AMINOTRANSFERASE"/>
    <property type="match status" value="1"/>
</dbReference>
<sequence length="289" mass="32422">NKIRVSPESIGVTPGVSGALLVTALILFESGDEVLLLDPYFPTFPELVKLSEATPVFISTYPDFSLPLDKIKRSISKRTKAVIINSPNNPTGAVYSEKDLRVLAEIAKDKGLIIISDEIYEDYIYVGKHFSIGSVYENTVSLWGFSKTYAMTGWRLGYLTGPEIFMDRVHELLQYLYFSPPSIPQIAAIKALRLGPPKEEISKFKEKRAYILENLSDKFRIQSADGAFYIFIKPPRGAVDKFLGDAIKKKLFMLPGKVFSRTNTHVRISYSVDLDTVKKAVKILNELIS</sequence>
<evidence type="ECO:0000256" key="3">
    <source>
        <dbReference type="ARBA" id="ARBA00022576"/>
    </source>
</evidence>
<dbReference type="PROSITE" id="PS00105">
    <property type="entry name" value="AA_TRANSFER_CLASS_1"/>
    <property type="match status" value="1"/>
</dbReference>
<evidence type="ECO:0000256" key="4">
    <source>
        <dbReference type="ARBA" id="ARBA00022679"/>
    </source>
</evidence>
<dbReference type="EMBL" id="MHDA01000005">
    <property type="protein sequence ID" value="OGY32823.1"/>
    <property type="molecule type" value="Genomic_DNA"/>
</dbReference>
<keyword evidence="5" id="KW-0663">Pyridoxal phosphate</keyword>
<protein>
    <recommendedName>
        <fullName evidence="6">Aminotransferase</fullName>
        <ecNumber evidence="6">2.6.1.-</ecNumber>
    </recommendedName>
</protein>
<evidence type="ECO:0000256" key="2">
    <source>
        <dbReference type="ARBA" id="ARBA00007441"/>
    </source>
</evidence>
<evidence type="ECO:0000313" key="9">
    <source>
        <dbReference type="Proteomes" id="UP000179279"/>
    </source>
</evidence>
<feature type="domain" description="Aminotransferase class I/classII large" evidence="7">
    <location>
        <begin position="2"/>
        <end position="283"/>
    </location>
</feature>
<dbReference type="InterPro" id="IPR015421">
    <property type="entry name" value="PyrdxlP-dep_Trfase_major"/>
</dbReference>
<accession>A0A1G1WYM8</accession>
<comment type="caution">
    <text evidence="8">The sequence shown here is derived from an EMBL/GenBank/DDBJ whole genome shotgun (WGS) entry which is preliminary data.</text>
</comment>
<evidence type="ECO:0000256" key="5">
    <source>
        <dbReference type="ARBA" id="ARBA00022898"/>
    </source>
</evidence>
<dbReference type="InterPro" id="IPR015424">
    <property type="entry name" value="PyrdxlP-dep_Trfase"/>
</dbReference>
<dbReference type="InterPro" id="IPR050596">
    <property type="entry name" value="AspAT/PAT-like"/>
</dbReference>
<keyword evidence="4 6" id="KW-0808">Transferase</keyword>
<evidence type="ECO:0000256" key="1">
    <source>
        <dbReference type="ARBA" id="ARBA00001933"/>
    </source>
</evidence>
<dbReference type="GO" id="GO:0030170">
    <property type="term" value="F:pyridoxal phosphate binding"/>
    <property type="evidence" value="ECO:0007669"/>
    <property type="project" value="InterPro"/>
</dbReference>
<dbReference type="GO" id="GO:0006520">
    <property type="term" value="P:amino acid metabolic process"/>
    <property type="evidence" value="ECO:0007669"/>
    <property type="project" value="InterPro"/>
</dbReference>
<comment type="cofactor">
    <cofactor evidence="1 6">
        <name>pyridoxal 5'-phosphate</name>
        <dbReference type="ChEBI" id="CHEBI:597326"/>
    </cofactor>
</comment>
<name>A0A1G1WYM8_9BACT</name>
<organism evidence="8 9">
    <name type="scientific">Candidatus Woykebacteria bacterium RIFCSPLOWO2_01_FULL_41_12</name>
    <dbReference type="NCBI Taxonomy" id="1802604"/>
    <lineage>
        <taxon>Bacteria</taxon>
        <taxon>Candidatus Woykeibacteriota</taxon>
    </lineage>
</organism>
<dbReference type="InterPro" id="IPR015422">
    <property type="entry name" value="PyrdxlP-dep_Trfase_small"/>
</dbReference>
<dbReference type="EC" id="2.6.1.-" evidence="6"/>
<dbReference type="InterPro" id="IPR004839">
    <property type="entry name" value="Aminotransferase_I/II_large"/>
</dbReference>
<keyword evidence="3 6" id="KW-0032">Aminotransferase</keyword>
<feature type="non-terminal residue" evidence="8">
    <location>
        <position position="1"/>
    </location>
</feature>
<reference evidence="8 9" key="1">
    <citation type="journal article" date="2016" name="Nat. Commun.">
        <title>Thousands of microbial genomes shed light on interconnected biogeochemical processes in an aquifer system.</title>
        <authorList>
            <person name="Anantharaman K."/>
            <person name="Brown C.T."/>
            <person name="Hug L.A."/>
            <person name="Sharon I."/>
            <person name="Castelle C.J."/>
            <person name="Probst A.J."/>
            <person name="Thomas B.C."/>
            <person name="Singh A."/>
            <person name="Wilkins M.J."/>
            <person name="Karaoz U."/>
            <person name="Brodie E.L."/>
            <person name="Williams K.H."/>
            <person name="Hubbard S.S."/>
            <person name="Banfield J.F."/>
        </authorList>
    </citation>
    <scope>NUCLEOTIDE SEQUENCE [LARGE SCALE GENOMIC DNA]</scope>
</reference>
<dbReference type="Proteomes" id="UP000179279">
    <property type="component" value="Unassembled WGS sequence"/>
</dbReference>
<comment type="similarity">
    <text evidence="2 6">Belongs to the class-I pyridoxal-phosphate-dependent aminotransferase family.</text>
</comment>
<evidence type="ECO:0000259" key="7">
    <source>
        <dbReference type="Pfam" id="PF00155"/>
    </source>
</evidence>
<dbReference type="GO" id="GO:0008483">
    <property type="term" value="F:transaminase activity"/>
    <property type="evidence" value="ECO:0007669"/>
    <property type="project" value="UniProtKB-KW"/>
</dbReference>
<dbReference type="SUPFAM" id="SSF53383">
    <property type="entry name" value="PLP-dependent transferases"/>
    <property type="match status" value="1"/>
</dbReference>
<gene>
    <name evidence="8" type="ORF">A3A57_00065</name>
</gene>
<evidence type="ECO:0000313" key="8">
    <source>
        <dbReference type="EMBL" id="OGY32823.1"/>
    </source>
</evidence>
<dbReference type="InterPro" id="IPR004838">
    <property type="entry name" value="NHTrfase_class1_PyrdxlP-BS"/>
</dbReference>